<accession>A0A1W1DIU1</accession>
<evidence type="ECO:0008006" key="2">
    <source>
        <dbReference type="Google" id="ProtNLM"/>
    </source>
</evidence>
<sequence>MNAMIKVFLLLVLLFSGCEDQKNDQNVVVKDTNTPTMQKHKHPPGADEPAICENLSVAECLTIIIPTIWDREVEKDCS</sequence>
<evidence type="ECO:0000313" key="1">
    <source>
        <dbReference type="EMBL" id="SFV81221.1"/>
    </source>
</evidence>
<proteinExistence type="predicted"/>
<organism evidence="1">
    <name type="scientific">hydrothermal vent metagenome</name>
    <dbReference type="NCBI Taxonomy" id="652676"/>
    <lineage>
        <taxon>unclassified sequences</taxon>
        <taxon>metagenomes</taxon>
        <taxon>ecological metagenomes</taxon>
    </lineage>
</organism>
<gene>
    <name evidence="1" type="ORF">MNB_SUP05-6-1092</name>
</gene>
<name>A0A1W1DIU1_9ZZZZ</name>
<reference evidence="1" key="1">
    <citation type="submission" date="2016-10" db="EMBL/GenBank/DDBJ databases">
        <authorList>
            <person name="de Groot N.N."/>
        </authorList>
    </citation>
    <scope>NUCLEOTIDE SEQUENCE</scope>
</reference>
<protein>
    <recommendedName>
        <fullName evidence="2">Lipoprotein</fullName>
    </recommendedName>
</protein>
<dbReference type="PROSITE" id="PS51257">
    <property type="entry name" value="PROKAR_LIPOPROTEIN"/>
    <property type="match status" value="1"/>
</dbReference>
<dbReference type="AlphaFoldDB" id="A0A1W1DIU1"/>
<dbReference type="EMBL" id="FPHV01000054">
    <property type="protein sequence ID" value="SFV81221.1"/>
    <property type="molecule type" value="Genomic_DNA"/>
</dbReference>